<sequence>MSLPSAEPVRTIRYGLIGAGHMAREHVRNLALIPGSRITAVSDPQPSSLAETAAEIGYEVQAFSSHQDLLASGLVDALVIASPNDTHLGILKDIFASGTNLPVLVEKPVCTTAEQADELEVLAAGYPAPVWVAMEYRYMPPVQEVIQAAHSGKLGNIYMLSIVEHRFPFLHKVDSWNRFAKRTGGTLVEKCCHFFDLMRLILQDEPVRVYASGAHDVNHMDEVYEGRVPDMIDNAYVIVDFKGGRRAMLELSMFAEGSKFQERISIVGDAAKIETLIPVAANHWIPGDEAEATVEFSPRSPLGPEKHEVPVDEAVLAAGAHHGSTYYEHLGYRKAILGEGPVDVTVADGLQSVRMGLAAERSIVEGRPVELANAGARVGQ</sequence>
<dbReference type="Gene3D" id="3.40.50.720">
    <property type="entry name" value="NAD(P)-binding Rossmann-like Domain"/>
    <property type="match status" value="1"/>
</dbReference>
<comment type="similarity">
    <text evidence="1">Belongs to the Gfo/Idh/MocA family.</text>
</comment>
<feature type="domain" description="Gfo/Idh/MocA-like oxidoreductase N-terminal" evidence="2">
    <location>
        <begin position="12"/>
        <end position="132"/>
    </location>
</feature>
<dbReference type="EMBL" id="CAQI01000048">
    <property type="protein sequence ID" value="CCQ47272.1"/>
    <property type="molecule type" value="Genomic_DNA"/>
</dbReference>
<dbReference type="PANTHER" id="PTHR43593:SF1">
    <property type="entry name" value="INOSITOL 2-DEHYDROGENASE"/>
    <property type="match status" value="1"/>
</dbReference>
<feature type="domain" description="Gfo/Idh/MocA-like oxidoreductase C-terminal" evidence="3">
    <location>
        <begin position="151"/>
        <end position="371"/>
    </location>
</feature>
<name>A0A024H5U3_9MICC</name>
<dbReference type="STRING" id="861266.ARTSIC4J27_3252"/>
<comment type="caution">
    <text evidence="4">The sequence shown here is derived from an EMBL/GenBank/DDBJ whole genome shotgun (WGS) entry which is preliminary data.</text>
</comment>
<dbReference type="RefSeq" id="WP_050056131.1">
    <property type="nucleotide sequence ID" value="NZ_CAQI01000048.1"/>
</dbReference>
<keyword evidence="5" id="KW-1185">Reference proteome</keyword>
<dbReference type="InterPro" id="IPR004104">
    <property type="entry name" value="Gfo/Idh/MocA-like_OxRdtase_C"/>
</dbReference>
<dbReference type="Pfam" id="PF01408">
    <property type="entry name" value="GFO_IDH_MocA"/>
    <property type="match status" value="1"/>
</dbReference>
<dbReference type="InterPro" id="IPR050424">
    <property type="entry name" value="Gfo-Idh-MocA_inositol_DH"/>
</dbReference>
<dbReference type="Gene3D" id="3.30.360.10">
    <property type="entry name" value="Dihydrodipicolinate Reductase, domain 2"/>
    <property type="match status" value="1"/>
</dbReference>
<dbReference type="InterPro" id="IPR000683">
    <property type="entry name" value="Gfo/Idh/MocA-like_OxRdtase_N"/>
</dbReference>
<dbReference type="SUPFAM" id="SSF55347">
    <property type="entry name" value="Glyceraldehyde-3-phosphate dehydrogenase-like, C-terminal domain"/>
    <property type="match status" value="1"/>
</dbReference>
<protein>
    <submittedName>
        <fullName evidence="4">Oxidoreductase, NAD-binding Rossmann fold family protein</fullName>
    </submittedName>
</protein>
<dbReference type="InterPro" id="IPR036291">
    <property type="entry name" value="NAD(P)-bd_dom_sf"/>
</dbReference>
<dbReference type="OrthoDB" id="103047at2"/>
<evidence type="ECO:0000313" key="4">
    <source>
        <dbReference type="EMBL" id="CCQ47272.1"/>
    </source>
</evidence>
<accession>A0A024H5U3</accession>
<proteinExistence type="inferred from homology"/>
<dbReference type="Pfam" id="PF02894">
    <property type="entry name" value="GFO_IDH_MocA_C"/>
    <property type="match status" value="1"/>
</dbReference>
<dbReference type="GO" id="GO:0000166">
    <property type="term" value="F:nucleotide binding"/>
    <property type="evidence" value="ECO:0007669"/>
    <property type="project" value="InterPro"/>
</dbReference>
<organism evidence="4 5">
    <name type="scientific">Pseudarthrobacter siccitolerans</name>
    <dbReference type="NCBI Taxonomy" id="861266"/>
    <lineage>
        <taxon>Bacteria</taxon>
        <taxon>Bacillati</taxon>
        <taxon>Actinomycetota</taxon>
        <taxon>Actinomycetes</taxon>
        <taxon>Micrococcales</taxon>
        <taxon>Micrococcaceae</taxon>
        <taxon>Pseudarthrobacter</taxon>
    </lineage>
</organism>
<reference evidence="5" key="1">
    <citation type="journal article" date="2014" name="Genome Announc.">
        <title>Genome Sequence of Arthrobacter siccitolerans 4J27, a Xeroprotectant-Producing Desiccation-Tolerant Microorganism.</title>
        <authorList>
            <person name="Manzanera M."/>
            <person name="Santa-Cruz-Calvo L."/>
            <person name="Vilchez J.I."/>
            <person name="Garcia-Fontana C."/>
            <person name="Silva-Castro G.A."/>
            <person name="Calvo C."/>
            <person name="Gonzalez-Lopez J."/>
        </authorList>
    </citation>
    <scope>NUCLEOTIDE SEQUENCE [LARGE SCALE GENOMIC DNA]</scope>
    <source>
        <strain evidence="5">4J27</strain>
    </source>
</reference>
<gene>
    <name evidence="4" type="ORF">ARTSIC4J27_3252</name>
</gene>
<evidence type="ECO:0000259" key="3">
    <source>
        <dbReference type="Pfam" id="PF02894"/>
    </source>
</evidence>
<dbReference type="SUPFAM" id="SSF51735">
    <property type="entry name" value="NAD(P)-binding Rossmann-fold domains"/>
    <property type="match status" value="1"/>
</dbReference>
<evidence type="ECO:0000256" key="1">
    <source>
        <dbReference type="ARBA" id="ARBA00010928"/>
    </source>
</evidence>
<evidence type="ECO:0000313" key="5">
    <source>
        <dbReference type="Proteomes" id="UP000035722"/>
    </source>
</evidence>
<evidence type="ECO:0000259" key="2">
    <source>
        <dbReference type="Pfam" id="PF01408"/>
    </source>
</evidence>
<dbReference type="PANTHER" id="PTHR43593">
    <property type="match status" value="1"/>
</dbReference>
<dbReference type="AlphaFoldDB" id="A0A024H5U3"/>
<dbReference type="Proteomes" id="UP000035722">
    <property type="component" value="Unassembled WGS sequence"/>
</dbReference>